<organism evidence="2 3">
    <name type="scientific">Streptomyces sannanensis</name>
    <dbReference type="NCBI Taxonomy" id="285536"/>
    <lineage>
        <taxon>Bacteria</taxon>
        <taxon>Bacillati</taxon>
        <taxon>Actinomycetota</taxon>
        <taxon>Actinomycetes</taxon>
        <taxon>Kitasatosporales</taxon>
        <taxon>Streptomycetaceae</taxon>
        <taxon>Streptomyces</taxon>
    </lineage>
</organism>
<dbReference type="NCBIfam" id="NF033572">
    <property type="entry name" value="transpos_ISKra4"/>
    <property type="match status" value="1"/>
</dbReference>
<dbReference type="EMBL" id="BAAAYL010000001">
    <property type="protein sequence ID" value="GAA3367774.1"/>
    <property type="molecule type" value="Genomic_DNA"/>
</dbReference>
<dbReference type="Proteomes" id="UP001499990">
    <property type="component" value="Unassembled WGS sequence"/>
</dbReference>
<evidence type="ECO:0000313" key="3">
    <source>
        <dbReference type="Proteomes" id="UP001499990"/>
    </source>
</evidence>
<sequence length="516" mass="55546">MVSVVGPAQSALAECEDAFAASAGMFAAACAELSAPEAAVMTHGQLEDLLGARMREVTRQLFQDHLTLRASNEVRRQDVVDAAGVGRSRIERGRRRLMATVFGKVTVVRIAYRGTGVGDLHPADAVLNLPDGMHSHGLARLAAIESARGSFADACERINAHTGSGIGHRQVQELAIGAAADIDAFYDSLVPAPCTDTTPLVLSVDGKGVVIRPEALRADTAKAAAAKGGNAMKTRLASGEKHGRKRMATLGAVYDAEPAPRTVDDIIADPDQQDDAVHGRALERRQGPKARSKWLCGSVNDTAAQVVAAVFDQAEHRDPGHRRPWVVLVDGARHQIDLIKAEAQQRGVDVHVIVDLIHVLEYLWRAAWCLHDIGDASAESWVARHARVLLAGGVQQTAAVLETAARAAGLHGAQRKGIDEAVNYLTGKAEHLRYDTALEHGWPIATGIIEGACRHLVKDRLDITGARWGLAGAEAVLKLRAVRANGDFDAYWAWHQQQELIRNHQTRYRDQVIPAA</sequence>
<protein>
    <recommendedName>
        <fullName evidence="4">ISKra4 family transposase</fullName>
    </recommendedName>
</protein>
<evidence type="ECO:0000313" key="2">
    <source>
        <dbReference type="EMBL" id="GAA3379926.1"/>
    </source>
</evidence>
<accession>A0ABP6SMC4</accession>
<evidence type="ECO:0000313" key="1">
    <source>
        <dbReference type="EMBL" id="GAA3367774.1"/>
    </source>
</evidence>
<evidence type="ECO:0008006" key="4">
    <source>
        <dbReference type="Google" id="ProtNLM"/>
    </source>
</evidence>
<keyword evidence="3" id="KW-1185">Reference proteome</keyword>
<comment type="caution">
    <text evidence="2">The sequence shown here is derived from an EMBL/GenBank/DDBJ whole genome shotgun (WGS) entry which is preliminary data.</text>
</comment>
<gene>
    <name evidence="1" type="ORF">GCM10020367_03380</name>
    <name evidence="2" type="ORF">GCM10020367_65460</name>
</gene>
<reference evidence="2" key="1">
    <citation type="journal article" date="2014" name="Int. J. Syst. Evol. Microbiol.">
        <title>Complete genome of a new Firmicutes species belonging to the dominant human colonic microbiota ('Ruminococcus bicirculans') reveals two chromosomes and a selective capacity to utilize plant glucans.</title>
        <authorList>
            <consortium name="NISC Comparative Sequencing Program"/>
            <person name="Wegmann U."/>
            <person name="Louis P."/>
            <person name="Goesmann A."/>
            <person name="Henrissat B."/>
            <person name="Duncan S.H."/>
            <person name="Flint H.J."/>
        </authorList>
    </citation>
    <scope>NUCLEOTIDE SEQUENCE</scope>
    <source>
        <strain evidence="2">JCM 9651</strain>
    </source>
</reference>
<reference evidence="3" key="2">
    <citation type="journal article" date="2019" name="Int. J. Syst. Evol. Microbiol.">
        <title>The Global Catalogue of Microorganisms (GCM) 10K type strain sequencing project: providing services to taxonomists for standard genome sequencing and annotation.</title>
        <authorList>
            <consortium name="The Broad Institute Genomics Platform"/>
            <consortium name="The Broad Institute Genome Sequencing Center for Infectious Disease"/>
            <person name="Wu L."/>
            <person name="Ma J."/>
        </authorList>
    </citation>
    <scope>NUCLEOTIDE SEQUENCE [LARGE SCALE GENOMIC DNA]</scope>
    <source>
        <strain evidence="3">JCM 9651</strain>
    </source>
</reference>
<name>A0ABP6SMC4_9ACTN</name>
<proteinExistence type="predicted"/>
<dbReference type="EMBL" id="BAAAYL010000001">
    <property type="protein sequence ID" value="GAA3379926.1"/>
    <property type="molecule type" value="Genomic_DNA"/>
</dbReference>
<reference evidence="2" key="3">
    <citation type="submission" date="2023-12" db="EMBL/GenBank/DDBJ databases">
        <authorList>
            <person name="Sun Q."/>
            <person name="Inoue M."/>
        </authorList>
    </citation>
    <scope>NUCLEOTIDE SEQUENCE</scope>
    <source>
        <strain evidence="2">JCM 9651</strain>
    </source>
</reference>